<dbReference type="RefSeq" id="WP_100366545.1">
    <property type="nucleotide sequence ID" value="NZ_PGTY01000001.1"/>
</dbReference>
<dbReference type="GO" id="GO:0016020">
    <property type="term" value="C:membrane"/>
    <property type="evidence" value="ECO:0007669"/>
    <property type="project" value="UniProtKB-UniRule"/>
</dbReference>
<dbReference type="AlphaFoldDB" id="A0A2M8WL50"/>
<dbReference type="SUPFAM" id="SSF103088">
    <property type="entry name" value="OmpA-like"/>
    <property type="match status" value="1"/>
</dbReference>
<keyword evidence="2" id="KW-0472">Membrane</keyword>
<gene>
    <name evidence="4" type="ORF">BC777_0471</name>
</gene>
<evidence type="ECO:0000259" key="3">
    <source>
        <dbReference type="PROSITE" id="PS51123"/>
    </source>
</evidence>
<name>A0A2M8WL50_9RHOB</name>
<dbReference type="InterPro" id="IPR050811">
    <property type="entry name" value="Phosphate_ABC_transporter"/>
</dbReference>
<organism evidence="4 5">
    <name type="scientific">Yoonia maricola</name>
    <dbReference type="NCBI Taxonomy" id="420999"/>
    <lineage>
        <taxon>Bacteria</taxon>
        <taxon>Pseudomonadati</taxon>
        <taxon>Pseudomonadota</taxon>
        <taxon>Alphaproteobacteria</taxon>
        <taxon>Rhodobacterales</taxon>
        <taxon>Paracoccaceae</taxon>
        <taxon>Yoonia</taxon>
    </lineage>
</organism>
<reference evidence="4 5" key="1">
    <citation type="submission" date="2017-11" db="EMBL/GenBank/DDBJ databases">
        <title>Genomic Encyclopedia of Archaeal and Bacterial Type Strains, Phase II (KMG-II): From Individual Species to Whole Genera.</title>
        <authorList>
            <person name="Goeker M."/>
        </authorList>
    </citation>
    <scope>NUCLEOTIDE SEQUENCE [LARGE SCALE GENOMIC DNA]</scope>
    <source>
        <strain evidence="4 5">DSM 29128</strain>
    </source>
</reference>
<evidence type="ECO:0000313" key="5">
    <source>
        <dbReference type="Proteomes" id="UP000228531"/>
    </source>
</evidence>
<proteinExistence type="predicted"/>
<dbReference type="Gene3D" id="3.30.1330.60">
    <property type="entry name" value="OmpA-like domain"/>
    <property type="match status" value="1"/>
</dbReference>
<dbReference type="EMBL" id="PGTY01000001">
    <property type="protein sequence ID" value="PJI91639.1"/>
    <property type="molecule type" value="Genomic_DNA"/>
</dbReference>
<dbReference type="CDD" id="cd07185">
    <property type="entry name" value="OmpA_C-like"/>
    <property type="match status" value="1"/>
</dbReference>
<dbReference type="PROSITE" id="PS51123">
    <property type="entry name" value="OMPA_2"/>
    <property type="match status" value="1"/>
</dbReference>
<dbReference type="OrthoDB" id="9790048at2"/>
<evidence type="ECO:0000313" key="4">
    <source>
        <dbReference type="EMBL" id="PJI91639.1"/>
    </source>
</evidence>
<dbReference type="SUPFAM" id="SSF53850">
    <property type="entry name" value="Periplasmic binding protein-like II"/>
    <property type="match status" value="1"/>
</dbReference>
<keyword evidence="5" id="KW-1185">Reference proteome</keyword>
<dbReference type="InterPro" id="IPR006665">
    <property type="entry name" value="OmpA-like"/>
</dbReference>
<evidence type="ECO:0000256" key="2">
    <source>
        <dbReference type="PROSITE-ProRule" id="PRU00473"/>
    </source>
</evidence>
<dbReference type="Proteomes" id="UP000228531">
    <property type="component" value="Unassembled WGS sequence"/>
</dbReference>
<dbReference type="InterPro" id="IPR024370">
    <property type="entry name" value="PBP_domain"/>
</dbReference>
<evidence type="ECO:0000256" key="1">
    <source>
        <dbReference type="ARBA" id="ARBA00022729"/>
    </source>
</evidence>
<accession>A0A2M8WL50</accession>
<protein>
    <submittedName>
        <fullName evidence="4">Phosphate transport system substrate-binding protein</fullName>
    </submittedName>
</protein>
<dbReference type="Pfam" id="PF00691">
    <property type="entry name" value="OmpA"/>
    <property type="match status" value="1"/>
</dbReference>
<feature type="domain" description="OmpA-like" evidence="3">
    <location>
        <begin position="411"/>
        <end position="530"/>
    </location>
</feature>
<dbReference type="PANTHER" id="PTHR30570:SF1">
    <property type="entry name" value="PHOSPHATE-BINDING PROTEIN PSTS"/>
    <property type="match status" value="1"/>
</dbReference>
<dbReference type="InterPro" id="IPR036737">
    <property type="entry name" value="OmpA-like_sf"/>
</dbReference>
<dbReference type="Pfam" id="PF12849">
    <property type="entry name" value="PBP_like_2"/>
    <property type="match status" value="1"/>
</dbReference>
<dbReference type="Gene3D" id="3.40.190.10">
    <property type="entry name" value="Periplasmic binding protein-like II"/>
    <property type="match status" value="2"/>
</dbReference>
<sequence>MTLRIGRIKSNTTSMIALLGITFVPALATAGEVTLKSSDGTVNITGEFIEFTDNNYIIETPSGPVRVTGRQVNCEGASCPEFTLTDVDIRLAGADVLAQGLAPLLLEGFAGAREAKATATVVSGSGESVFAVVDEDGFGAELANYLVSPTSSGGAFQSLASKSIDIGMSTRRISPSEAEELGQTGAGDMFDPAQEHIVALDSLVMIVHPDNPVSELSYQQLGGIYGGFIKNWAEVGGNDAPITLVERDAGAGTRTELASTLAGRILDQVPPIQPGAVVGANNGTISQIVSNDPNAIGYVGNFFVRGNKGLALINECGRRQTPDAFSVRTEEYALHRFLYLYTRADVTAQPLADLIDYAVSDEAGAVISKAGFIDLGIDRRQQSLDSERAKILVDRDIEEYDAENSLAMLSELENYDRLSATFRFETGSRQLTPRGLLNIEVLTEYLEDQPEGTKVKLVGFADSVGNIANNTVLSRGRAERVLETLQDFAEDRLSGIELTATGYGEAAPVGCNISDNGRRLNRRVEVWIEN</sequence>
<keyword evidence="1" id="KW-0732">Signal</keyword>
<comment type="caution">
    <text evidence="4">The sequence shown here is derived from an EMBL/GenBank/DDBJ whole genome shotgun (WGS) entry which is preliminary data.</text>
</comment>
<dbReference type="PANTHER" id="PTHR30570">
    <property type="entry name" value="PERIPLASMIC PHOSPHATE BINDING COMPONENT OF PHOSPHATE ABC TRANSPORTER"/>
    <property type="match status" value="1"/>
</dbReference>